<reference evidence="2" key="1">
    <citation type="submission" date="2021-01" db="EMBL/GenBank/DDBJ databases">
        <authorList>
            <person name="Corre E."/>
            <person name="Pelletier E."/>
            <person name="Niang G."/>
            <person name="Scheremetjew M."/>
            <person name="Finn R."/>
            <person name="Kale V."/>
            <person name="Holt S."/>
            <person name="Cochrane G."/>
            <person name="Meng A."/>
            <person name="Brown T."/>
            <person name="Cohen L."/>
        </authorList>
    </citation>
    <scope>NUCLEOTIDE SEQUENCE</scope>
    <source>
        <strain evidence="2">OF101</strain>
    </source>
</reference>
<dbReference type="InterPro" id="IPR029063">
    <property type="entry name" value="SAM-dependent_MTases_sf"/>
</dbReference>
<feature type="compositionally biased region" description="Acidic residues" evidence="1">
    <location>
        <begin position="11"/>
        <end position="20"/>
    </location>
</feature>
<feature type="compositionally biased region" description="Pro residues" evidence="1">
    <location>
        <begin position="1"/>
        <end position="10"/>
    </location>
</feature>
<accession>A0A7S1RH89</accession>
<organism evidence="2">
    <name type="scientific">Alexandrium catenella</name>
    <name type="common">Red tide dinoflagellate</name>
    <name type="synonym">Gonyaulax catenella</name>
    <dbReference type="NCBI Taxonomy" id="2925"/>
    <lineage>
        <taxon>Eukaryota</taxon>
        <taxon>Sar</taxon>
        <taxon>Alveolata</taxon>
        <taxon>Dinophyceae</taxon>
        <taxon>Gonyaulacales</taxon>
        <taxon>Pyrocystaceae</taxon>
        <taxon>Alexandrium</taxon>
    </lineage>
</organism>
<proteinExistence type="predicted"/>
<protein>
    <submittedName>
        <fullName evidence="2">Uncharacterized protein</fullName>
    </submittedName>
</protein>
<sequence>MGAPGFPEPDPGAEPDTEATPEDVVALLEMAYEGRQVWIGEPLGATPSEDQQAASAGTCLTYGEIHRDGLTKLLGPRGLGLPDRKSRCLLELGSGRGRLALQAFLQFPELHTVVGVELVGSRHRLAVAAARRLQESLPVRFRFEASEDAHEVAAVDSGSQREGNVRLLEGEGKSTRRCELRMADLSELPNEDLKAADAILLEVVMPPGPGVGDAHLRLCSRLAEFCQHGSVIAAYEDLHSLWRALPQGAPECPFHKLEFCDGGFATTWSPVGHHFHGFVCDRERLPSVAPGTWL</sequence>
<dbReference type="EMBL" id="HBGE01072492">
    <property type="protein sequence ID" value="CAD9166634.1"/>
    <property type="molecule type" value="Transcribed_RNA"/>
</dbReference>
<dbReference type="AlphaFoldDB" id="A0A7S1RH89"/>
<dbReference type="Gene3D" id="3.40.50.150">
    <property type="entry name" value="Vaccinia Virus protein VP39"/>
    <property type="match status" value="1"/>
</dbReference>
<evidence type="ECO:0000256" key="1">
    <source>
        <dbReference type="SAM" id="MobiDB-lite"/>
    </source>
</evidence>
<name>A0A7S1RH89_ALECA</name>
<feature type="region of interest" description="Disordered" evidence="1">
    <location>
        <begin position="1"/>
        <end position="20"/>
    </location>
</feature>
<evidence type="ECO:0000313" key="2">
    <source>
        <dbReference type="EMBL" id="CAD9166634.1"/>
    </source>
</evidence>
<gene>
    <name evidence="2" type="ORF">ACAT0790_LOCUS43402</name>
</gene>
<dbReference type="SUPFAM" id="SSF53335">
    <property type="entry name" value="S-adenosyl-L-methionine-dependent methyltransferases"/>
    <property type="match status" value="1"/>
</dbReference>